<dbReference type="GO" id="GO:0005634">
    <property type="term" value="C:nucleus"/>
    <property type="evidence" value="ECO:0007669"/>
    <property type="project" value="UniProtKB-UniRule"/>
</dbReference>
<dbReference type="InParanoid" id="A0A1Q3B3A0"/>
<dbReference type="STRING" id="3775.A0A1Q3B3A0"/>
<evidence type="ECO:0000259" key="2">
    <source>
        <dbReference type="PROSITE" id="PS50118"/>
    </source>
</evidence>
<evidence type="ECO:0000313" key="4">
    <source>
        <dbReference type="Proteomes" id="UP000187406"/>
    </source>
</evidence>
<dbReference type="InterPro" id="IPR009071">
    <property type="entry name" value="HMG_box_dom"/>
</dbReference>
<accession>A0A1Q3B3A0</accession>
<comment type="caution">
    <text evidence="3">The sequence shown here is derived from an EMBL/GenBank/DDBJ whole genome shotgun (WGS) entry which is preliminary data.</text>
</comment>
<protein>
    <submittedName>
        <fullName evidence="3">HMG_box domain-containing protein</fullName>
    </submittedName>
</protein>
<sequence length="179" mass="20449">MANPPRSRKRVHAIQRAPDGSAFEKCDCCGDLVPIALTDMHDCGTGKDVKRFKGIFGKPNVNKQSFCDQPRSAFKFFMESFKETYKTGTVIDIDEKGFETWKNMPKEERQPYIIEAEKVNSAYNKALIQEMNDVFEVDDEADSSKVGKFDPFYEVYENSDSLDCYWSEESESSLNTDGK</sequence>
<gene>
    <name evidence="3" type="ORF">CFOL_v3_06000</name>
</gene>
<dbReference type="OrthoDB" id="1919336at2759"/>
<reference evidence="4" key="1">
    <citation type="submission" date="2016-04" db="EMBL/GenBank/DDBJ databases">
        <title>Cephalotus genome sequencing.</title>
        <authorList>
            <person name="Fukushima K."/>
            <person name="Hasebe M."/>
            <person name="Fang X."/>
        </authorList>
    </citation>
    <scope>NUCLEOTIDE SEQUENCE [LARGE SCALE GENOMIC DNA]</scope>
    <source>
        <strain evidence="4">cv. St1</strain>
    </source>
</reference>
<dbReference type="GO" id="GO:0003677">
    <property type="term" value="F:DNA binding"/>
    <property type="evidence" value="ECO:0007669"/>
    <property type="project" value="UniProtKB-UniRule"/>
</dbReference>
<feature type="DNA-binding region" description="HMG box" evidence="1">
    <location>
        <begin position="67"/>
        <end position="131"/>
    </location>
</feature>
<keyword evidence="4" id="KW-1185">Reference proteome</keyword>
<dbReference type="PROSITE" id="PS50118">
    <property type="entry name" value="HMG_BOX_2"/>
    <property type="match status" value="1"/>
</dbReference>
<dbReference type="GO" id="GO:0010197">
    <property type="term" value="P:polar nucleus fusion"/>
    <property type="evidence" value="ECO:0007669"/>
    <property type="project" value="TreeGrafter"/>
</dbReference>
<dbReference type="EMBL" id="BDDD01000258">
    <property type="protein sequence ID" value="GAV62477.1"/>
    <property type="molecule type" value="Genomic_DNA"/>
</dbReference>
<evidence type="ECO:0000256" key="1">
    <source>
        <dbReference type="PROSITE-ProRule" id="PRU00267"/>
    </source>
</evidence>
<dbReference type="InterPro" id="IPR036910">
    <property type="entry name" value="HMG_box_dom_sf"/>
</dbReference>
<keyword evidence="1" id="KW-0238">DNA-binding</keyword>
<keyword evidence="1" id="KW-0539">Nucleus</keyword>
<organism evidence="3 4">
    <name type="scientific">Cephalotus follicularis</name>
    <name type="common">Albany pitcher plant</name>
    <dbReference type="NCBI Taxonomy" id="3775"/>
    <lineage>
        <taxon>Eukaryota</taxon>
        <taxon>Viridiplantae</taxon>
        <taxon>Streptophyta</taxon>
        <taxon>Embryophyta</taxon>
        <taxon>Tracheophyta</taxon>
        <taxon>Spermatophyta</taxon>
        <taxon>Magnoliopsida</taxon>
        <taxon>eudicotyledons</taxon>
        <taxon>Gunneridae</taxon>
        <taxon>Pentapetalae</taxon>
        <taxon>rosids</taxon>
        <taxon>fabids</taxon>
        <taxon>Oxalidales</taxon>
        <taxon>Cephalotaceae</taxon>
        <taxon>Cephalotus</taxon>
    </lineage>
</organism>
<dbReference type="Gene3D" id="1.10.30.10">
    <property type="entry name" value="High mobility group box domain"/>
    <property type="match status" value="1"/>
</dbReference>
<proteinExistence type="predicted"/>
<name>A0A1Q3B3A0_CEPFO</name>
<dbReference type="PANTHER" id="PTHR47658:SF2">
    <property type="entry name" value="HMG-BOX (HIGH MOBILITY GROUP) DNA-BINDING FAMILY PROTEIN"/>
    <property type="match status" value="1"/>
</dbReference>
<dbReference type="Proteomes" id="UP000187406">
    <property type="component" value="Unassembled WGS sequence"/>
</dbReference>
<dbReference type="PANTHER" id="PTHR47658">
    <property type="entry name" value="HIGH MOBILITY GROUP B PROTEIN 12-RELATED"/>
    <property type="match status" value="1"/>
</dbReference>
<evidence type="ECO:0000313" key="3">
    <source>
        <dbReference type="EMBL" id="GAV62477.1"/>
    </source>
</evidence>
<dbReference type="FunCoup" id="A0A1Q3B3A0">
    <property type="interactions" value="44"/>
</dbReference>
<dbReference type="SUPFAM" id="SSF47095">
    <property type="entry name" value="HMG-box"/>
    <property type="match status" value="1"/>
</dbReference>
<dbReference type="AlphaFoldDB" id="A0A1Q3B3A0"/>
<feature type="domain" description="HMG box" evidence="2">
    <location>
        <begin position="67"/>
        <end position="131"/>
    </location>
</feature>